<dbReference type="EMBL" id="BA000045">
    <property type="protein sequence ID" value="BAC91930.1"/>
    <property type="molecule type" value="Genomic_DNA"/>
</dbReference>
<dbReference type="SUPFAM" id="SSF54593">
    <property type="entry name" value="Glyoxalase/Bleomycin resistance protein/Dihydroxybiphenyl dioxygenase"/>
    <property type="match status" value="1"/>
</dbReference>
<dbReference type="Proteomes" id="UP000000557">
    <property type="component" value="Chromosome"/>
</dbReference>
<feature type="domain" description="VOC" evidence="1">
    <location>
        <begin position="54"/>
        <end position="201"/>
    </location>
</feature>
<evidence type="ECO:0000313" key="2">
    <source>
        <dbReference type="EMBL" id="BAC91930.1"/>
    </source>
</evidence>
<dbReference type="OrthoDB" id="447478at2"/>
<dbReference type="KEGG" id="gvi:glr3989"/>
<name>Q7NE91_GLOVI</name>
<proteinExistence type="predicted"/>
<sequence length="230" mass="26041">MALRIPWKGYRILHSMATPFEQVGGLLFYRPDCRSAGFFRDWSFCCKLFGEAVDIDHVVVLKPDRPTFEQFVDELQAAGGRLCEGPGLFPEDFCKGCPQVRLDTDLWFHMASVAMANGLVVVACPHRSADQHARLMQVRGENHVHHLAIRTTPHRDMRAAALHWGLEHGFWPRTPDPVEDGVLRQWFLGNPDGQIVELIERHSGLDTFTCHNIEALRQSEIAPRPPASIN</sequence>
<accession>Q7NE91</accession>
<dbReference type="InParanoid" id="Q7NE91"/>
<dbReference type="PROSITE" id="PS51819">
    <property type="entry name" value="VOC"/>
    <property type="match status" value="1"/>
</dbReference>
<dbReference type="eggNOG" id="COG0346">
    <property type="taxonomic scope" value="Bacteria"/>
</dbReference>
<dbReference type="EnsemblBacteria" id="BAC91930">
    <property type="protein sequence ID" value="BAC91930"/>
    <property type="gene ID" value="BAC91930"/>
</dbReference>
<protein>
    <submittedName>
        <fullName evidence="2">Glr3989 protein</fullName>
    </submittedName>
</protein>
<dbReference type="InterPro" id="IPR029068">
    <property type="entry name" value="Glyas_Bleomycin-R_OHBP_Dase"/>
</dbReference>
<reference evidence="2 3" key="1">
    <citation type="journal article" date="2003" name="DNA Res.">
        <title>Complete genome structure of Gloeobacter violaceus PCC 7421, a cyanobacterium that lacks thylakoids.</title>
        <authorList>
            <person name="Nakamura Y."/>
            <person name="Kaneko T."/>
            <person name="Sato S."/>
            <person name="Mimuro M."/>
            <person name="Miyashita H."/>
            <person name="Tsuchiya T."/>
            <person name="Sasamoto S."/>
            <person name="Watanabe A."/>
            <person name="Kawashima K."/>
            <person name="Kishida Y."/>
            <person name="Kiyokawa C."/>
            <person name="Kohara M."/>
            <person name="Matsumoto M."/>
            <person name="Matsuno A."/>
            <person name="Nakazaki N."/>
            <person name="Shimpo S."/>
            <person name="Takeuchi C."/>
            <person name="Yamada M."/>
            <person name="Tabata S."/>
        </authorList>
    </citation>
    <scope>NUCLEOTIDE SEQUENCE [LARGE SCALE GENOMIC DNA]</scope>
    <source>
        <strain evidence="3">ATCC 29082 / PCC 7421</strain>
    </source>
</reference>
<evidence type="ECO:0000259" key="1">
    <source>
        <dbReference type="PROSITE" id="PS51819"/>
    </source>
</evidence>
<organism evidence="2 3">
    <name type="scientific">Gloeobacter violaceus (strain ATCC 29082 / PCC 7421)</name>
    <dbReference type="NCBI Taxonomy" id="251221"/>
    <lineage>
        <taxon>Bacteria</taxon>
        <taxon>Bacillati</taxon>
        <taxon>Cyanobacteriota</taxon>
        <taxon>Cyanophyceae</taxon>
        <taxon>Gloeobacterales</taxon>
        <taxon>Gloeobacteraceae</taxon>
        <taxon>Gloeobacter</taxon>
    </lineage>
</organism>
<dbReference type="AlphaFoldDB" id="Q7NE91"/>
<gene>
    <name evidence="2" type="ordered locus">glr3989</name>
</gene>
<reference evidence="2 3" key="2">
    <citation type="journal article" date="2003" name="DNA Res.">
        <title>Complete genome structure of Gloeobacter violaceus PCC 7421, a cyanobacterium that lacks thylakoids (supplement).</title>
        <authorList>
            <person name="Nakamura Y."/>
            <person name="Kaneko T."/>
            <person name="Sato S."/>
            <person name="Mimuro M."/>
            <person name="Miyashita H."/>
            <person name="Tsuchiya T."/>
            <person name="Sasamoto S."/>
            <person name="Watanabe A."/>
            <person name="Kawashima K."/>
            <person name="Kishida Y."/>
            <person name="Kiyokawa C."/>
            <person name="Kohara M."/>
            <person name="Matsumoto M."/>
            <person name="Matsuno A."/>
            <person name="Nakazaki N."/>
            <person name="Shimpo S."/>
            <person name="Takeuchi C."/>
            <person name="Yamada M."/>
            <person name="Tabata S."/>
        </authorList>
    </citation>
    <scope>NUCLEOTIDE SEQUENCE [LARGE SCALE GENOMIC DNA]</scope>
    <source>
        <strain evidence="3">ATCC 29082 / PCC 7421</strain>
    </source>
</reference>
<keyword evidence="3" id="KW-1185">Reference proteome</keyword>
<evidence type="ECO:0000313" key="3">
    <source>
        <dbReference type="Proteomes" id="UP000000557"/>
    </source>
</evidence>
<dbReference type="STRING" id="251221.gene:10761506"/>
<dbReference type="InterPro" id="IPR037523">
    <property type="entry name" value="VOC_core"/>
</dbReference>
<dbReference type="HOGENOM" id="CLU_1132729_0_0_3"/>